<evidence type="ECO:0000313" key="2">
    <source>
        <dbReference type="EMBL" id="PST39395.1"/>
    </source>
</evidence>
<accession>A0A2T3FVT4</accession>
<dbReference type="AlphaFoldDB" id="A0A2T3FVT4"/>
<name>A0A2T3FVT4_9FIRM</name>
<dbReference type="InterPro" id="IPR013324">
    <property type="entry name" value="RNA_pol_sigma_r3/r4-like"/>
</dbReference>
<dbReference type="Proteomes" id="UP000240974">
    <property type="component" value="Unassembled WGS sequence"/>
</dbReference>
<gene>
    <name evidence="2" type="ORF">C7U54_11465</name>
    <name evidence="1" type="ORF">NE542_10090</name>
</gene>
<dbReference type="RefSeq" id="WP_107030383.1">
    <property type="nucleotide sequence ID" value="NZ_JADPGG010000091.1"/>
</dbReference>
<organism evidence="2 3">
    <name type="scientific">Faecalibacillus intestinalis</name>
    <dbReference type="NCBI Taxonomy" id="1982626"/>
    <lineage>
        <taxon>Bacteria</taxon>
        <taxon>Bacillati</taxon>
        <taxon>Bacillota</taxon>
        <taxon>Erysipelotrichia</taxon>
        <taxon>Erysipelotrichales</taxon>
        <taxon>Coprobacillaceae</taxon>
        <taxon>Faecalibacillus</taxon>
    </lineage>
</organism>
<dbReference type="EMBL" id="PYLQ01000019">
    <property type="protein sequence ID" value="PST39395.1"/>
    <property type="molecule type" value="Genomic_DNA"/>
</dbReference>
<evidence type="ECO:0000313" key="3">
    <source>
        <dbReference type="Proteomes" id="UP000240974"/>
    </source>
</evidence>
<reference evidence="2 3" key="1">
    <citation type="journal article" date="2019" name="Int. J. Syst. Evol. Microbiol.">
        <title>Faecalibacillus intestinalis gen. nov., sp. nov. and Faecalibacillus faecis sp. nov., isolated from human faeces.</title>
        <authorList>
            <person name="Seo B."/>
            <person name="Jeon K."/>
            <person name="Baek I."/>
            <person name="Lee Y.M."/>
            <person name="Baek K."/>
            <person name="Ko G."/>
        </authorList>
    </citation>
    <scope>NUCLEOTIDE SEQUENCE [LARGE SCALE GENOMIC DNA]</scope>
    <source>
        <strain evidence="2 3">SNUG30099</strain>
    </source>
</reference>
<keyword evidence="3" id="KW-1185">Reference proteome</keyword>
<dbReference type="InterPro" id="IPR036388">
    <property type="entry name" value="WH-like_DNA-bd_sf"/>
</dbReference>
<protein>
    <submittedName>
        <fullName evidence="1">Sigma-70 family RNA polymerase sigma factor</fullName>
    </submittedName>
</protein>
<reference evidence="1" key="2">
    <citation type="submission" date="2022-06" db="EMBL/GenBank/DDBJ databases">
        <title>Isolation of gut microbiota from human fecal samples.</title>
        <authorList>
            <person name="Pamer E.G."/>
            <person name="Barat B."/>
            <person name="Waligurski E."/>
            <person name="Medina S."/>
            <person name="Paddock L."/>
            <person name="Mostad J."/>
        </authorList>
    </citation>
    <scope>NUCLEOTIDE SEQUENCE</scope>
    <source>
        <strain evidence="1">DFI.6.24</strain>
    </source>
</reference>
<proteinExistence type="predicted"/>
<dbReference type="Proteomes" id="UP001204814">
    <property type="component" value="Unassembled WGS sequence"/>
</dbReference>
<dbReference type="SUPFAM" id="SSF88659">
    <property type="entry name" value="Sigma3 and sigma4 domains of RNA polymerase sigma factors"/>
    <property type="match status" value="1"/>
</dbReference>
<sequence length="151" mass="18054">MNTIIVNLKLLYPEHYKEDIFIEVATEIFEIIDSYEHMESAYDRKLRYHKVYYSLERSPYVEIHREDFNRKDTAYLDNIVHDDLLKLIIEGISNLTLVQRKRIYKRYVEGKSLQVIAKEENCTKQSVFKSISKALDKLRIILEKNGYDVTD</sequence>
<comment type="caution">
    <text evidence="2">The sequence shown here is derived from an EMBL/GenBank/DDBJ whole genome shotgun (WGS) entry which is preliminary data.</text>
</comment>
<evidence type="ECO:0000313" key="1">
    <source>
        <dbReference type="EMBL" id="MCQ5062163.1"/>
    </source>
</evidence>
<dbReference type="EMBL" id="JANGBO010000009">
    <property type="protein sequence ID" value="MCQ5062163.1"/>
    <property type="molecule type" value="Genomic_DNA"/>
</dbReference>
<dbReference type="Gene3D" id="1.10.10.10">
    <property type="entry name" value="Winged helix-like DNA-binding domain superfamily/Winged helix DNA-binding domain"/>
    <property type="match status" value="1"/>
</dbReference>